<dbReference type="InterPro" id="IPR043146">
    <property type="entry name" value="Penicillin_amidase_N_B-knob"/>
</dbReference>
<name>A0A372IUH4_9BACT</name>
<dbReference type="Gene3D" id="3.60.20.10">
    <property type="entry name" value="Glutamine Phosphoribosylpyrophosphate, subunit 1, domain 1"/>
    <property type="match status" value="1"/>
</dbReference>
<comment type="caution">
    <text evidence="8">The sequence shown here is derived from an EMBL/GenBank/DDBJ whole genome shotgun (WGS) entry which is preliminary data.</text>
</comment>
<evidence type="ECO:0000256" key="5">
    <source>
        <dbReference type="PIRSR" id="PIRSR001227-2"/>
    </source>
</evidence>
<feature type="binding site" evidence="5">
    <location>
        <position position="381"/>
    </location>
    <ligand>
        <name>Ca(2+)</name>
        <dbReference type="ChEBI" id="CHEBI:29108"/>
    </ligand>
</feature>
<keyword evidence="7" id="KW-0812">Transmembrane</keyword>
<dbReference type="GO" id="GO:0016811">
    <property type="term" value="F:hydrolase activity, acting on carbon-nitrogen (but not peptide) bonds, in linear amides"/>
    <property type="evidence" value="ECO:0007669"/>
    <property type="project" value="InterPro"/>
</dbReference>
<evidence type="ECO:0000313" key="9">
    <source>
        <dbReference type="Proteomes" id="UP000264702"/>
    </source>
</evidence>
<dbReference type="InterPro" id="IPR043147">
    <property type="entry name" value="Penicillin_amidase_A-knob"/>
</dbReference>
<keyword evidence="5" id="KW-0479">Metal-binding</keyword>
<feature type="binding site" evidence="5">
    <location>
        <position position="378"/>
    </location>
    <ligand>
        <name>Ca(2+)</name>
        <dbReference type="ChEBI" id="CHEBI:29108"/>
    </ligand>
</feature>
<comment type="cofactor">
    <cofactor evidence="5">
        <name>Ca(2+)</name>
        <dbReference type="ChEBI" id="CHEBI:29108"/>
    </cofactor>
    <text evidence="5">Binds 1 Ca(2+) ion per dimer.</text>
</comment>
<dbReference type="Gene3D" id="2.30.120.10">
    <property type="match status" value="1"/>
</dbReference>
<evidence type="ECO:0000256" key="3">
    <source>
        <dbReference type="ARBA" id="ARBA00023145"/>
    </source>
</evidence>
<dbReference type="EMBL" id="QVQT01000001">
    <property type="protein sequence ID" value="RFU18592.1"/>
    <property type="molecule type" value="Genomic_DNA"/>
</dbReference>
<keyword evidence="5" id="KW-0106">Calcium</keyword>
<dbReference type="InterPro" id="IPR023343">
    <property type="entry name" value="Penicillin_amidase_dom1"/>
</dbReference>
<dbReference type="InterPro" id="IPR002692">
    <property type="entry name" value="S45"/>
</dbReference>
<proteinExistence type="inferred from homology"/>
<feature type="transmembrane region" description="Helical" evidence="7">
    <location>
        <begin position="20"/>
        <end position="43"/>
    </location>
</feature>
<dbReference type="GO" id="GO:0046872">
    <property type="term" value="F:metal ion binding"/>
    <property type="evidence" value="ECO:0007669"/>
    <property type="project" value="UniProtKB-KW"/>
</dbReference>
<accession>A0A372IUH4</accession>
<keyword evidence="9" id="KW-1185">Reference proteome</keyword>
<dbReference type="CDD" id="cd03747">
    <property type="entry name" value="Ntn_PGA_like"/>
    <property type="match status" value="1"/>
</dbReference>
<dbReference type="Gene3D" id="1.10.1400.10">
    <property type="match status" value="1"/>
</dbReference>
<protein>
    <submittedName>
        <fullName evidence="8">Penicillin acylase family protein</fullName>
    </submittedName>
</protein>
<dbReference type="Gene3D" id="1.10.439.10">
    <property type="entry name" value="Penicillin Amidohydrolase, domain 1"/>
    <property type="match status" value="1"/>
</dbReference>
<evidence type="ECO:0000256" key="6">
    <source>
        <dbReference type="SAM" id="MobiDB-lite"/>
    </source>
</evidence>
<feature type="compositionally biased region" description="Polar residues" evidence="6">
    <location>
        <begin position="237"/>
        <end position="251"/>
    </location>
</feature>
<dbReference type="OrthoDB" id="9759796at2"/>
<evidence type="ECO:0000256" key="4">
    <source>
        <dbReference type="PIRSR" id="PIRSR001227-1"/>
    </source>
</evidence>
<feature type="region of interest" description="Disordered" evidence="6">
    <location>
        <begin position="227"/>
        <end position="279"/>
    </location>
</feature>
<dbReference type="InterPro" id="IPR029055">
    <property type="entry name" value="Ntn_hydrolases_N"/>
</dbReference>
<comment type="similarity">
    <text evidence="1">Belongs to the peptidase S45 family.</text>
</comment>
<reference evidence="8 9" key="1">
    <citation type="submission" date="2018-08" db="EMBL/GenBank/DDBJ databases">
        <title>Acidipila sp. 4G-K13, an acidobacterium isolated from forest soil.</title>
        <authorList>
            <person name="Gao Z.-H."/>
            <person name="Qiu L.-H."/>
        </authorList>
    </citation>
    <scope>NUCLEOTIDE SEQUENCE [LARGE SCALE GENOMIC DNA]</scope>
    <source>
        <strain evidence="8 9">4G-K13</strain>
    </source>
</reference>
<dbReference type="InterPro" id="IPR014395">
    <property type="entry name" value="Pen/GL7ACA/AHL_acylase"/>
</dbReference>
<dbReference type="SUPFAM" id="SSF56235">
    <property type="entry name" value="N-terminal nucleophile aminohydrolases (Ntn hydrolases)"/>
    <property type="match status" value="1"/>
</dbReference>
<keyword evidence="7" id="KW-1133">Transmembrane helix</keyword>
<organism evidence="8 9">
    <name type="scientific">Paracidobacterium acidisoli</name>
    <dbReference type="NCBI Taxonomy" id="2303751"/>
    <lineage>
        <taxon>Bacteria</taxon>
        <taxon>Pseudomonadati</taxon>
        <taxon>Acidobacteriota</taxon>
        <taxon>Terriglobia</taxon>
        <taxon>Terriglobales</taxon>
        <taxon>Acidobacteriaceae</taxon>
        <taxon>Paracidobacterium</taxon>
    </lineage>
</organism>
<keyword evidence="2" id="KW-0378">Hydrolase</keyword>
<evidence type="ECO:0000313" key="8">
    <source>
        <dbReference type="EMBL" id="RFU18592.1"/>
    </source>
</evidence>
<evidence type="ECO:0000256" key="7">
    <source>
        <dbReference type="SAM" id="Phobius"/>
    </source>
</evidence>
<sequence length="829" mass="92241">MALGRSVDVEEERRRPWLRYMAGLLVVVVLAVAAGVLAGAFWLKRSMRDALPQVDGQLRLKGLTGPVTVRRDAHGVPHIEASSVDDLLEAQGYVTAQDRLWQMDMARRMAAGEAAELLGSKLVAHDRMQRVLAFRQTAERLTAGLDQRDRRWLEDYARGVNQFIENNGDHLPAEFRLLMYKPKPWQPSDSMLVALSMVQMLDEHWPEKLEREQVTARLGPTLAADLYPTGSWRDHPPTQTEPDLTAPQQNVPDIPLDPSQTMLREGLPSAAPDTGGLQPGAPDTDLQQLRALTGVHDACRSCTPGSNEWAVSGAHTASGKAMLSNDMHLAHQMPDIWYESDLEAPGLHAAGVTVPGLPFIVAGHNEHIAWGFTSLYGDTQDIYVEKVNQQDQYLGQDGSWHPIEHESSTIHVRFGRDVTVDVARTAHGPIISALVPHEKRALALRWNAYDPASSGLPLYGLNTAGNWNEFHAALSTWWAPTLNVIYADDQGHIGYQAVGFIPNRPTGISGVPIADTQHEWQGFVPYDKLPSALDPANGLLATANARVTPDDYPYPLTLEWANPYRNERIWKWLSDKDKLTPQQMLTLQTDVYSEVDQEFAQRFAYAIDHAGKANSRLRQAADLMRTWNGVVGIDSAPAAIVAATKHALWPMLLQPKLGGDWALYEWAESQFAQEQIVMHEPAAWLPKQYASWDEFLAAAVSQGLNEEHAPADLSRWRYGYAHPVELEQPLFGLLPWFRGWTGIGVHPQSGDATTVKQAGRTFGPSQRFTIDWNDVDGATENMVVGQSEDPLSPWYRDQWPYWYNGTTFALPFSDAAVAKTATHTLRLTP</sequence>
<evidence type="ECO:0000256" key="1">
    <source>
        <dbReference type="ARBA" id="ARBA00006586"/>
    </source>
</evidence>
<dbReference type="PANTHER" id="PTHR34218:SF4">
    <property type="entry name" value="ACYL-HOMOSERINE LACTONE ACYLASE QUIP"/>
    <property type="match status" value="1"/>
</dbReference>
<dbReference type="GO" id="GO:0017000">
    <property type="term" value="P:antibiotic biosynthetic process"/>
    <property type="evidence" value="ECO:0007669"/>
    <property type="project" value="InterPro"/>
</dbReference>
<dbReference type="PANTHER" id="PTHR34218">
    <property type="entry name" value="PEPTIDASE S45 PENICILLIN AMIDASE"/>
    <property type="match status" value="1"/>
</dbReference>
<gene>
    <name evidence="8" type="ORF">D0Y96_03330</name>
</gene>
<dbReference type="PIRSF" id="PIRSF001227">
    <property type="entry name" value="Pen_acylase"/>
    <property type="match status" value="1"/>
</dbReference>
<dbReference type="RefSeq" id="WP_117297887.1">
    <property type="nucleotide sequence ID" value="NZ_QVQT02000001.1"/>
</dbReference>
<dbReference type="Pfam" id="PF01804">
    <property type="entry name" value="Penicil_amidase"/>
    <property type="match status" value="1"/>
</dbReference>
<keyword evidence="3" id="KW-0865">Zymogen</keyword>
<dbReference type="AlphaFoldDB" id="A0A372IUH4"/>
<keyword evidence="7" id="KW-0472">Membrane</keyword>
<evidence type="ECO:0000256" key="2">
    <source>
        <dbReference type="ARBA" id="ARBA00022801"/>
    </source>
</evidence>
<dbReference type="Proteomes" id="UP000264702">
    <property type="component" value="Unassembled WGS sequence"/>
</dbReference>
<feature type="active site" description="Nucleophile" evidence="4">
    <location>
        <position position="306"/>
    </location>
</feature>